<dbReference type="RefSeq" id="WP_052844460.1">
    <property type="nucleotide sequence ID" value="NZ_CP011542.1"/>
</dbReference>
<dbReference type="Proteomes" id="UP000035199">
    <property type="component" value="Chromosome"/>
</dbReference>
<dbReference type="STRING" id="571915.CMUST_01050"/>
<dbReference type="OrthoDB" id="3699343at2"/>
<evidence type="ECO:0000313" key="1">
    <source>
        <dbReference type="EMBL" id="AKK04560.1"/>
    </source>
</evidence>
<protein>
    <submittedName>
        <fullName evidence="1">Uncharacterized protein</fullName>
    </submittedName>
</protein>
<dbReference type="AlphaFoldDB" id="A0A0G3GVJ2"/>
<sequence>MKILLDENLPSAAWKVLTTQFPAKDIGRVGIQLPKGMLDTDLFSAAHKQGYDVIITGDIKQLSNTDERRACKAANMHWVGIQRNPKLKGKDIMRSQIAQLYFSLNFLIQHLEAAKEPTAFLLNPPQGKHSIAEGFPQPL</sequence>
<reference evidence="2" key="2">
    <citation type="submission" date="2015-05" db="EMBL/GenBank/DDBJ databases">
        <title>Complete genome sequence of Corynebacterium mustelae DSM 45274, isolated from various tissues of a male ferret with lethal sepsis.</title>
        <authorList>
            <person name="Ruckert C."/>
            <person name="Albersmeier A."/>
            <person name="Winkler A."/>
            <person name="Tauch A."/>
        </authorList>
    </citation>
    <scope>NUCLEOTIDE SEQUENCE [LARGE SCALE GENOMIC DNA]</scope>
    <source>
        <strain evidence="2">DSM 45274</strain>
    </source>
</reference>
<dbReference type="KEGG" id="cmv:CMUST_01050"/>
<dbReference type="PATRIC" id="fig|571915.4.peg.215"/>
<dbReference type="EMBL" id="CP011542">
    <property type="protein sequence ID" value="AKK04560.1"/>
    <property type="molecule type" value="Genomic_DNA"/>
</dbReference>
<keyword evidence="2" id="KW-1185">Reference proteome</keyword>
<evidence type="ECO:0000313" key="2">
    <source>
        <dbReference type="Proteomes" id="UP000035199"/>
    </source>
</evidence>
<proteinExistence type="predicted"/>
<organism evidence="1 2">
    <name type="scientific">Corynebacterium mustelae</name>
    <dbReference type="NCBI Taxonomy" id="571915"/>
    <lineage>
        <taxon>Bacteria</taxon>
        <taxon>Bacillati</taxon>
        <taxon>Actinomycetota</taxon>
        <taxon>Actinomycetes</taxon>
        <taxon>Mycobacteriales</taxon>
        <taxon>Corynebacteriaceae</taxon>
        <taxon>Corynebacterium</taxon>
    </lineage>
</organism>
<name>A0A0G3GVJ2_9CORY</name>
<gene>
    <name evidence="1" type="ORF">CMUST_01050</name>
</gene>
<accession>A0A0G3GVJ2</accession>
<reference evidence="1 2" key="1">
    <citation type="journal article" date="2015" name="Genome Announc.">
        <title>Complete Genome Sequence of the Type Strain Corynebacterium mustelae DSM 45274, Isolated from Various Tissues of a Male Ferret with Lethal Sepsis.</title>
        <authorList>
            <person name="Ruckert C."/>
            <person name="Eimer J."/>
            <person name="Winkler A."/>
            <person name="Tauch A."/>
        </authorList>
    </citation>
    <scope>NUCLEOTIDE SEQUENCE [LARGE SCALE GENOMIC DNA]</scope>
    <source>
        <strain evidence="1 2">DSM 45274</strain>
    </source>
</reference>